<feature type="region of interest" description="Disordered" evidence="1">
    <location>
        <begin position="34"/>
        <end position="65"/>
    </location>
</feature>
<comment type="caution">
    <text evidence="2">The sequence shown here is derived from an EMBL/GenBank/DDBJ whole genome shotgun (WGS) entry which is preliminary data.</text>
</comment>
<proteinExistence type="predicted"/>
<feature type="region of interest" description="Disordered" evidence="1">
    <location>
        <begin position="228"/>
        <end position="265"/>
    </location>
</feature>
<protein>
    <submittedName>
        <fullName evidence="2">Uncharacterized protein</fullName>
    </submittedName>
</protein>
<dbReference type="Proteomes" id="UP000002748">
    <property type="component" value="Unassembled WGS sequence"/>
</dbReference>
<reference evidence="2 3" key="1">
    <citation type="journal article" date="2012" name="Eukaryot. Cell">
        <title>Draft genome sequence of CBS 2479, the standard type strain of Trichosporon asahii.</title>
        <authorList>
            <person name="Yang R.Y."/>
            <person name="Li H.T."/>
            <person name="Zhu H."/>
            <person name="Zhou G.P."/>
            <person name="Wang M."/>
            <person name="Wang L."/>
        </authorList>
    </citation>
    <scope>NUCLEOTIDE SEQUENCE [LARGE SCALE GENOMIC DNA]</scope>
    <source>
        <strain evidence="3">ATCC 90039 / CBS 2479 / JCM 2466 / KCTC 7840 / NCYC 2677 / UAMH 7654</strain>
    </source>
</reference>
<gene>
    <name evidence="2" type="ORF">A1Q1_05495</name>
</gene>
<dbReference type="HOGENOM" id="CLU_774311_0_0_1"/>
<accession>J4UK92</accession>
<evidence type="ECO:0000313" key="2">
    <source>
        <dbReference type="EMBL" id="EJT52285.1"/>
    </source>
</evidence>
<dbReference type="RefSeq" id="XP_014183608.1">
    <property type="nucleotide sequence ID" value="XM_014328133.1"/>
</dbReference>
<evidence type="ECO:0000313" key="3">
    <source>
        <dbReference type="Proteomes" id="UP000002748"/>
    </source>
</evidence>
<organism evidence="2 3">
    <name type="scientific">Trichosporon asahii var. asahii (strain ATCC 90039 / CBS 2479 / JCM 2466 / KCTC 7840 / NBRC 103889/ NCYC 2677 / UAMH 7654)</name>
    <name type="common">Yeast</name>
    <dbReference type="NCBI Taxonomy" id="1186058"/>
    <lineage>
        <taxon>Eukaryota</taxon>
        <taxon>Fungi</taxon>
        <taxon>Dikarya</taxon>
        <taxon>Basidiomycota</taxon>
        <taxon>Agaricomycotina</taxon>
        <taxon>Tremellomycetes</taxon>
        <taxon>Trichosporonales</taxon>
        <taxon>Trichosporonaceae</taxon>
        <taxon>Trichosporon</taxon>
    </lineage>
</organism>
<dbReference type="EMBL" id="ALBS01000030">
    <property type="protein sequence ID" value="EJT52285.1"/>
    <property type="molecule type" value="Genomic_DNA"/>
</dbReference>
<feature type="compositionally biased region" description="Polar residues" evidence="1">
    <location>
        <begin position="42"/>
        <end position="61"/>
    </location>
</feature>
<dbReference type="AlphaFoldDB" id="J4UK92"/>
<dbReference type="VEuPathDB" id="FungiDB:A1Q1_05495"/>
<dbReference type="GeneID" id="25989007"/>
<dbReference type="KEGG" id="tasa:A1Q1_05495"/>
<sequence>MALEDHAVELRSRTMTPLPSAQWEELSMRVESSARAGAFRRPSSTGNLSSLTTMTPATTSRPVPVPNADRGLLRRMSSTFSAAGAVSLGVQEWPTDWRTDWATRRTFAPSSPESVSSVSSVSSVASSAPASAPVWPQATAQKPMNARRDSLHSQEQECVMDMPTSWTTTSAFPVTIPTSAEPTPTISHPRPSLFPARNGSEWSNLPRFMTRIRRVRWPGAHSRRVGAGLARARHRGRSVLQAGRAGQDPRGAESELPPNSPDPPALQSIAPFLRSALYAWSTLVCIKDRPARRHLYAQPRTEASVRALCVDDFGRFAGKYYAVSTIAFWRGSDDEIATEPVFREAEPLPEELVPVSRK</sequence>
<evidence type="ECO:0000256" key="1">
    <source>
        <dbReference type="SAM" id="MobiDB-lite"/>
    </source>
</evidence>
<name>J4UK92_TRIAS</name>